<dbReference type="InterPro" id="IPR016164">
    <property type="entry name" value="FAD-linked_Oxase-like_C"/>
</dbReference>
<sequence length="378" mass="41560">MKDLTLQLIDQVCQAYQQRTPLMIQGNNSKAFAGRTPHKNKAKDNVSTLSTAAHTGIISYQPVELVMTARAGTTLAELRAALDEHQQILAFEAPDFDGQATIAGTLATNLSGPARPWTGSVRDMVLGTRLINGTGEYLRFGGQVMKNVAGYDVSRMQAGALGTLGVITEISFKVLPRPEYSTGLTLELPASEAIVLMNQLAGQANPITGACWYRDQLHIRLSGAARAVDKTVTSWSQKYGFQQATQDNFWQQLQHQQLPVFTETGALWRFSVNSTADDLAPAVHQTGIEVSDSLIDWCGSQRWLRTPETLAEQQNTQLQSLQRLAENARGSVTLWQGGDRSQEINQTLNPVLERLHKNVKQAMDPAGILNPGRLYSWM</sequence>
<accession>A0A839IR78</accession>
<dbReference type="InterPro" id="IPR036318">
    <property type="entry name" value="FAD-bd_PCMH-like_sf"/>
</dbReference>
<evidence type="ECO:0000256" key="3">
    <source>
        <dbReference type="ARBA" id="ARBA00022827"/>
    </source>
</evidence>
<dbReference type="GO" id="GO:0019154">
    <property type="term" value="F:glycolate dehydrogenase activity"/>
    <property type="evidence" value="ECO:0007669"/>
    <property type="project" value="UniProtKB-EC"/>
</dbReference>
<dbReference type="PROSITE" id="PS51387">
    <property type="entry name" value="FAD_PCMH"/>
    <property type="match status" value="1"/>
</dbReference>
<evidence type="ECO:0000256" key="1">
    <source>
        <dbReference type="ARBA" id="ARBA00001974"/>
    </source>
</evidence>
<dbReference type="PANTHER" id="PTHR11748:SF103">
    <property type="entry name" value="GLYCOLATE OXIDASE SUBUNIT GLCE"/>
    <property type="match status" value="1"/>
</dbReference>
<name>A0A839IR78_9GAMM</name>
<keyword evidence="7" id="KW-1185">Reference proteome</keyword>
<keyword evidence="4 6" id="KW-0560">Oxidoreductase</keyword>
<proteinExistence type="predicted"/>
<comment type="cofactor">
    <cofactor evidence="1">
        <name>FAD</name>
        <dbReference type="ChEBI" id="CHEBI:57692"/>
    </cofactor>
</comment>
<dbReference type="AlphaFoldDB" id="A0A839IR78"/>
<dbReference type="InterPro" id="IPR004113">
    <property type="entry name" value="FAD-bd_oxidored_4_C"/>
</dbReference>
<dbReference type="EC" id="1.1.99.14" evidence="6"/>
<dbReference type="InterPro" id="IPR016169">
    <property type="entry name" value="FAD-bd_PCMH_sub2"/>
</dbReference>
<dbReference type="InterPro" id="IPR016166">
    <property type="entry name" value="FAD-bd_PCMH"/>
</dbReference>
<evidence type="ECO:0000313" key="6">
    <source>
        <dbReference type="EMBL" id="MBB1487795.1"/>
    </source>
</evidence>
<organism evidence="6 7">
    <name type="scientific">Oceanospirillum sediminis</name>
    <dbReference type="NCBI Taxonomy" id="2760088"/>
    <lineage>
        <taxon>Bacteria</taxon>
        <taxon>Pseudomonadati</taxon>
        <taxon>Pseudomonadota</taxon>
        <taxon>Gammaproteobacteria</taxon>
        <taxon>Oceanospirillales</taxon>
        <taxon>Oceanospirillaceae</taxon>
        <taxon>Oceanospirillum</taxon>
    </lineage>
</organism>
<evidence type="ECO:0000259" key="5">
    <source>
        <dbReference type="PROSITE" id="PS51387"/>
    </source>
</evidence>
<reference evidence="6 7" key="1">
    <citation type="submission" date="2020-08" db="EMBL/GenBank/DDBJ databases">
        <title>Oceanospirillum sp. nov. isolated from marine sediment.</title>
        <authorList>
            <person name="Ji X."/>
        </authorList>
    </citation>
    <scope>NUCLEOTIDE SEQUENCE [LARGE SCALE GENOMIC DNA]</scope>
    <source>
        <strain evidence="6 7">D5</strain>
    </source>
</reference>
<dbReference type="EMBL" id="JACJFM010000019">
    <property type="protein sequence ID" value="MBB1487795.1"/>
    <property type="molecule type" value="Genomic_DNA"/>
</dbReference>
<dbReference type="SUPFAM" id="SSF56176">
    <property type="entry name" value="FAD-binding/transporter-associated domain-like"/>
    <property type="match status" value="1"/>
</dbReference>
<dbReference type="NCBIfam" id="NF008439">
    <property type="entry name" value="PRK11282.1"/>
    <property type="match status" value="1"/>
</dbReference>
<dbReference type="Gene3D" id="3.30.465.10">
    <property type="match status" value="1"/>
</dbReference>
<gene>
    <name evidence="6" type="primary">glcE</name>
    <name evidence="6" type="ORF">H4O21_14380</name>
</gene>
<dbReference type="InterPro" id="IPR016171">
    <property type="entry name" value="Vanillyl_alc_oxidase_C-sub2"/>
</dbReference>
<dbReference type="Gene3D" id="1.10.45.10">
    <property type="entry name" value="Vanillyl-alcohol Oxidase, Chain A, domain 4"/>
    <property type="match status" value="1"/>
</dbReference>
<evidence type="ECO:0000256" key="2">
    <source>
        <dbReference type="ARBA" id="ARBA00022630"/>
    </source>
</evidence>
<dbReference type="Proteomes" id="UP000565262">
    <property type="component" value="Unassembled WGS sequence"/>
</dbReference>
<evidence type="ECO:0000256" key="4">
    <source>
        <dbReference type="ARBA" id="ARBA00023002"/>
    </source>
</evidence>
<comment type="caution">
    <text evidence="6">The sequence shown here is derived from an EMBL/GenBank/DDBJ whole genome shotgun (WGS) entry which is preliminary data.</text>
</comment>
<dbReference type="GO" id="GO:0071949">
    <property type="term" value="F:FAD binding"/>
    <property type="evidence" value="ECO:0007669"/>
    <property type="project" value="InterPro"/>
</dbReference>
<dbReference type="Pfam" id="PF02913">
    <property type="entry name" value="FAD-oxidase_C"/>
    <property type="match status" value="1"/>
</dbReference>
<dbReference type="InterPro" id="IPR006094">
    <property type="entry name" value="Oxid_FAD_bind_N"/>
</dbReference>
<dbReference type="SUPFAM" id="SSF55103">
    <property type="entry name" value="FAD-linked oxidases, C-terminal domain"/>
    <property type="match status" value="1"/>
</dbReference>
<dbReference type="RefSeq" id="WP_182809575.1">
    <property type="nucleotide sequence ID" value="NZ_JACJFM010000019.1"/>
</dbReference>
<evidence type="ECO:0000313" key="7">
    <source>
        <dbReference type="Proteomes" id="UP000565262"/>
    </source>
</evidence>
<dbReference type="PANTHER" id="PTHR11748">
    <property type="entry name" value="D-LACTATE DEHYDROGENASE"/>
    <property type="match status" value="1"/>
</dbReference>
<dbReference type="Pfam" id="PF01565">
    <property type="entry name" value="FAD_binding_4"/>
    <property type="match status" value="1"/>
</dbReference>
<protein>
    <submittedName>
        <fullName evidence="6">Glycolate oxidase subunit GlcE</fullName>
        <ecNumber evidence="6">1.1.99.14</ecNumber>
    </submittedName>
</protein>
<keyword evidence="3" id="KW-0274">FAD</keyword>
<feature type="domain" description="FAD-binding PCMH-type" evidence="5">
    <location>
        <begin position="1"/>
        <end position="177"/>
    </location>
</feature>
<keyword evidence="2" id="KW-0285">Flavoprotein</keyword>